<protein>
    <submittedName>
        <fullName evidence="2">Uncharacterized protein</fullName>
    </submittedName>
</protein>
<feature type="compositionally biased region" description="Basic and acidic residues" evidence="1">
    <location>
        <begin position="9"/>
        <end position="26"/>
    </location>
</feature>
<reference evidence="2" key="1">
    <citation type="journal article" date="2021" name="Front. Microbiol.">
        <title>Comprehensive Comparative Genomics and Phenotyping of Methylobacterium Species.</title>
        <authorList>
            <person name="Alessa O."/>
            <person name="Ogura Y."/>
            <person name="Fujitani Y."/>
            <person name="Takami H."/>
            <person name="Hayashi T."/>
            <person name="Sahin N."/>
            <person name="Tani A."/>
        </authorList>
    </citation>
    <scope>NUCLEOTIDE SEQUENCE</scope>
    <source>
        <strain evidence="2">NBRC 15689</strain>
    </source>
</reference>
<organism evidence="2 3">
    <name type="scientific">Methylobacterium organophilum</name>
    <dbReference type="NCBI Taxonomy" id="410"/>
    <lineage>
        <taxon>Bacteria</taxon>
        <taxon>Pseudomonadati</taxon>
        <taxon>Pseudomonadota</taxon>
        <taxon>Alphaproteobacteria</taxon>
        <taxon>Hyphomicrobiales</taxon>
        <taxon>Methylobacteriaceae</taxon>
        <taxon>Methylobacterium</taxon>
    </lineage>
</organism>
<reference evidence="2" key="2">
    <citation type="submission" date="2021-08" db="EMBL/GenBank/DDBJ databases">
        <authorList>
            <person name="Tani A."/>
            <person name="Ola A."/>
            <person name="Ogura Y."/>
            <person name="Katsura K."/>
            <person name="Hayashi T."/>
        </authorList>
    </citation>
    <scope>NUCLEOTIDE SEQUENCE</scope>
    <source>
        <strain evidence="2">NBRC 15689</strain>
    </source>
</reference>
<sequence>MTSSDPNFDPDHRQDTTLPEPVRDHLGQQLRAVYPVASQQPKFLGDEETVPEVFVPQLERLETRLKTHEEGTEAVGQALDRILDAFGVAQETAPKAGTTPPGQPTPRAASPGDPGSP</sequence>
<name>A0ABQ4T886_METOR</name>
<feature type="region of interest" description="Disordered" evidence="1">
    <location>
        <begin position="89"/>
        <end position="117"/>
    </location>
</feature>
<gene>
    <name evidence="2" type="ORF">LKMONMHP_1659</name>
</gene>
<evidence type="ECO:0000256" key="1">
    <source>
        <dbReference type="SAM" id="MobiDB-lite"/>
    </source>
</evidence>
<dbReference type="Proteomes" id="UP001055156">
    <property type="component" value="Unassembled WGS sequence"/>
</dbReference>
<evidence type="ECO:0000313" key="3">
    <source>
        <dbReference type="Proteomes" id="UP001055156"/>
    </source>
</evidence>
<keyword evidence="3" id="KW-1185">Reference proteome</keyword>
<feature type="region of interest" description="Disordered" evidence="1">
    <location>
        <begin position="1"/>
        <end position="27"/>
    </location>
</feature>
<dbReference type="EMBL" id="BPQV01000004">
    <property type="protein sequence ID" value="GJE26807.1"/>
    <property type="molecule type" value="Genomic_DNA"/>
</dbReference>
<evidence type="ECO:0000313" key="2">
    <source>
        <dbReference type="EMBL" id="GJE26807.1"/>
    </source>
</evidence>
<comment type="caution">
    <text evidence="2">The sequence shown here is derived from an EMBL/GenBank/DDBJ whole genome shotgun (WGS) entry which is preliminary data.</text>
</comment>
<accession>A0ABQ4T886</accession>
<proteinExistence type="predicted"/>